<evidence type="ECO:0000313" key="7">
    <source>
        <dbReference type="EMBL" id="AGL90295.1"/>
    </source>
</evidence>
<dbReference type="PATRIC" id="fig|980422.3.peg.349"/>
<accession>R4RLT6</accession>
<dbReference type="PANTHER" id="PTHR19836">
    <property type="entry name" value="30S RIBOSOMAL PROTEIN S14"/>
    <property type="match status" value="1"/>
</dbReference>
<protein>
    <recommendedName>
        <fullName evidence="5 6">Small ribosomal subunit protein uS14</fullName>
    </recommendedName>
</protein>
<proteinExistence type="inferred from homology"/>
<dbReference type="InterPro" id="IPR001209">
    <property type="entry name" value="Ribosomal_uS14"/>
</dbReference>
<dbReference type="GO" id="GO:0005737">
    <property type="term" value="C:cytoplasm"/>
    <property type="evidence" value="ECO:0007669"/>
    <property type="project" value="UniProtKB-ARBA"/>
</dbReference>
<dbReference type="GO" id="GO:0019843">
    <property type="term" value="F:rRNA binding"/>
    <property type="evidence" value="ECO:0007669"/>
    <property type="project" value="UniProtKB-UniRule"/>
</dbReference>
<evidence type="ECO:0000256" key="2">
    <source>
        <dbReference type="ARBA" id="ARBA00022730"/>
    </source>
</evidence>
<dbReference type="InterPro" id="IPR043140">
    <property type="entry name" value="Ribosomal_uS14_sf"/>
</dbReference>
<dbReference type="HAMAP" id="MF_00537">
    <property type="entry name" value="Ribosomal_uS14_1"/>
    <property type="match status" value="1"/>
</dbReference>
<dbReference type="PANTHER" id="PTHR19836:SF19">
    <property type="entry name" value="SMALL RIBOSOMAL SUBUNIT PROTEIN US14M"/>
    <property type="match status" value="1"/>
</dbReference>
<dbReference type="NCBIfam" id="NF006477">
    <property type="entry name" value="PRK08881.1"/>
    <property type="match status" value="1"/>
</dbReference>
<organism evidence="7 8">
    <name type="scientific">Strawberry lethal yellows phytoplasma (CPA) str. NZSb11</name>
    <dbReference type="NCBI Taxonomy" id="980422"/>
    <lineage>
        <taxon>Bacteria</taxon>
        <taxon>Bacillati</taxon>
        <taxon>Mycoplasmatota</taxon>
        <taxon>Mollicutes</taxon>
        <taxon>Acholeplasmatales</taxon>
        <taxon>Acholeplasmataceae</taxon>
        <taxon>Candidatus Phytoplasma</taxon>
        <taxon>16SrXII (Stolbur group)</taxon>
    </lineage>
</organism>
<comment type="subunit">
    <text evidence="6">Part of the 30S ribosomal subunit. Contacts proteins S3 and S10.</text>
</comment>
<reference evidence="7 8" key="1">
    <citation type="journal article" date="2013" name="BMC Genomics">
        <title>Comparison of the complete genome sequence of two closely related isolates of 'Candidatus Phytoplasma australiense' reveals genome plasticity.</title>
        <authorList>
            <person name="Andersen M.T."/>
            <person name="Liefting L.W."/>
            <person name="Havukkala I."/>
            <person name="Beever R.E."/>
        </authorList>
    </citation>
    <scope>NUCLEOTIDE SEQUENCE [LARGE SCALE GENOMIC DNA]</scope>
    <source>
        <strain evidence="7 8">NZSb11</strain>
    </source>
</reference>
<dbReference type="InterPro" id="IPR023036">
    <property type="entry name" value="Ribosomal_uS14_bac/plastid"/>
</dbReference>
<dbReference type="KEGG" id="nzs:SLY_0375"/>
<gene>
    <name evidence="7" type="primary">rpsN2</name>
    <name evidence="6" type="synonym">rpsN</name>
    <name evidence="7" type="ORF">SLY_0375</name>
</gene>
<dbReference type="HOGENOM" id="CLU_139869_0_0_14"/>
<dbReference type="SUPFAM" id="SSF57716">
    <property type="entry name" value="Glucocorticoid receptor-like (DNA-binding domain)"/>
    <property type="match status" value="1"/>
</dbReference>
<keyword evidence="6" id="KW-0694">RNA-binding</keyword>
<evidence type="ECO:0000256" key="1">
    <source>
        <dbReference type="ARBA" id="ARBA00009083"/>
    </source>
</evidence>
<evidence type="ECO:0000256" key="3">
    <source>
        <dbReference type="ARBA" id="ARBA00022980"/>
    </source>
</evidence>
<dbReference type="GO" id="GO:0003735">
    <property type="term" value="F:structural constituent of ribosome"/>
    <property type="evidence" value="ECO:0007669"/>
    <property type="project" value="InterPro"/>
</dbReference>
<evidence type="ECO:0000256" key="5">
    <source>
        <dbReference type="ARBA" id="ARBA00035167"/>
    </source>
</evidence>
<keyword evidence="3 6" id="KW-0689">Ribosomal protein</keyword>
<dbReference type="EMBL" id="CP002548">
    <property type="protein sequence ID" value="AGL90295.1"/>
    <property type="molecule type" value="Genomic_DNA"/>
</dbReference>
<dbReference type="AlphaFoldDB" id="R4RLT6"/>
<comment type="similarity">
    <text evidence="1 6">Belongs to the universal ribosomal protein uS14 family.</text>
</comment>
<keyword evidence="4 6" id="KW-0687">Ribonucleoprotein</keyword>
<keyword evidence="2 6" id="KW-0699">rRNA-binding</keyword>
<dbReference type="Proteomes" id="UP000013941">
    <property type="component" value="Chromosome"/>
</dbReference>
<dbReference type="GO" id="GO:0006412">
    <property type="term" value="P:translation"/>
    <property type="evidence" value="ECO:0007669"/>
    <property type="project" value="UniProtKB-UniRule"/>
</dbReference>
<dbReference type="Pfam" id="PF00253">
    <property type="entry name" value="Ribosomal_S14"/>
    <property type="match status" value="1"/>
</dbReference>
<dbReference type="Gene3D" id="4.10.830.10">
    <property type="entry name" value="30s Ribosomal Protein S14, Chain N"/>
    <property type="match status" value="1"/>
</dbReference>
<keyword evidence="8" id="KW-1185">Reference proteome</keyword>
<evidence type="ECO:0000313" key="8">
    <source>
        <dbReference type="Proteomes" id="UP000013941"/>
    </source>
</evidence>
<sequence length="91" mass="10471">MFMAKKSKIAKDRKQRVLVLKYASLRSELKKKADYVGLSQIPAKASPVRLKNRDSIDGRPRGYIRKFGISRIKFRQLAHEGKLPGVKKTSW</sequence>
<evidence type="ECO:0000256" key="4">
    <source>
        <dbReference type="ARBA" id="ARBA00023274"/>
    </source>
</evidence>
<name>R4RLT6_PHYAS</name>
<evidence type="ECO:0000256" key="6">
    <source>
        <dbReference type="HAMAP-Rule" id="MF_00537"/>
    </source>
</evidence>
<comment type="function">
    <text evidence="6">Binds 16S rRNA, required for the assembly of 30S particles and may also be responsible for determining the conformation of the 16S rRNA at the A site.</text>
</comment>
<dbReference type="GO" id="GO:0015935">
    <property type="term" value="C:small ribosomal subunit"/>
    <property type="evidence" value="ECO:0007669"/>
    <property type="project" value="TreeGrafter"/>
</dbReference>